<gene>
    <name evidence="2" type="ORF">Amme_030_005</name>
</gene>
<keyword evidence="3" id="KW-1185">Reference proteome</keyword>
<feature type="domain" description="SpoVT-AbrB" evidence="1">
    <location>
        <begin position="6"/>
        <end position="51"/>
    </location>
</feature>
<comment type="caution">
    <text evidence="2">The sequence shown here is derived from an EMBL/GenBank/DDBJ whole genome shotgun (WGS) entry which is preliminary data.</text>
</comment>
<evidence type="ECO:0000259" key="1">
    <source>
        <dbReference type="SMART" id="SM00966"/>
    </source>
</evidence>
<dbReference type="GO" id="GO:0003677">
    <property type="term" value="F:DNA binding"/>
    <property type="evidence" value="ECO:0007669"/>
    <property type="project" value="InterPro"/>
</dbReference>
<accession>A0A023D410</accession>
<dbReference type="InterPro" id="IPR039052">
    <property type="entry name" value="Antitox_PemI-like"/>
</dbReference>
<proteinExistence type="predicted"/>
<dbReference type="GO" id="GO:0097351">
    <property type="term" value="F:toxin sequestering activity"/>
    <property type="evidence" value="ECO:0007669"/>
    <property type="project" value="InterPro"/>
</dbReference>
<evidence type="ECO:0000313" key="3">
    <source>
        <dbReference type="Proteomes" id="UP000019760"/>
    </source>
</evidence>
<protein>
    <submittedName>
        <fullName evidence="2">Transcriptional regulator AbrB</fullName>
    </submittedName>
</protein>
<dbReference type="EMBL" id="BAND01000030">
    <property type="protein sequence ID" value="GAJ28505.1"/>
    <property type="molecule type" value="Genomic_DNA"/>
</dbReference>
<dbReference type="InterPro" id="IPR007159">
    <property type="entry name" value="SpoVT-AbrB_dom"/>
</dbReference>
<reference evidence="2 3" key="2">
    <citation type="journal article" date="2014" name="FEMS Microbiol. Lett.">
        <title>Draft genomic DNA sequence of the facultatively methylotrophic bacterium Acidomonas methanolica type strain MB58.</title>
        <authorList>
            <person name="Higashiura N."/>
            <person name="Hadano H."/>
            <person name="Hirakawa H."/>
            <person name="Matsutani M."/>
            <person name="Takabe S."/>
            <person name="Matsushita K."/>
            <person name="Azuma Y."/>
        </authorList>
    </citation>
    <scope>NUCLEOTIDE SEQUENCE [LARGE SCALE GENOMIC DNA]</scope>
    <source>
        <strain evidence="2 3">MB58</strain>
    </source>
</reference>
<dbReference type="Gene3D" id="2.10.260.10">
    <property type="match status" value="1"/>
</dbReference>
<dbReference type="Proteomes" id="UP000019760">
    <property type="component" value="Unassembled WGS sequence"/>
</dbReference>
<evidence type="ECO:0000313" key="2">
    <source>
        <dbReference type="EMBL" id="GAJ28505.1"/>
    </source>
</evidence>
<dbReference type="PANTHER" id="PTHR40516">
    <property type="entry name" value="ANTITOXIN CHPS-RELATED"/>
    <property type="match status" value="1"/>
</dbReference>
<dbReference type="Pfam" id="PF04014">
    <property type="entry name" value="MazE_antitoxin"/>
    <property type="match status" value="1"/>
</dbReference>
<dbReference type="PANTHER" id="PTHR40516:SF1">
    <property type="entry name" value="ANTITOXIN CHPS-RELATED"/>
    <property type="match status" value="1"/>
</dbReference>
<dbReference type="AlphaFoldDB" id="A0A023D410"/>
<organism evidence="2 3">
    <name type="scientific">Acidomonas methanolica NBRC 104435</name>
    <dbReference type="NCBI Taxonomy" id="1231351"/>
    <lineage>
        <taxon>Bacteria</taxon>
        <taxon>Pseudomonadati</taxon>
        <taxon>Pseudomonadota</taxon>
        <taxon>Alphaproteobacteria</taxon>
        <taxon>Acetobacterales</taxon>
        <taxon>Acetobacteraceae</taxon>
        <taxon>Acidomonas</taxon>
    </lineage>
</organism>
<name>A0A023D410_ACIMT</name>
<sequence length="80" mass="8558">MKAMVKKWGNSASVRIPASVLAAAGLKLDQPVDVREESGRVIIEPITVTEYDLADLLAGITPENVHSEVDFGEPVGGERL</sequence>
<reference evidence="3" key="1">
    <citation type="journal article" date="2014" name="FEMS Microbiol. Lett.">
        <title>Draft Genomic DNA Sequence of the Facultatively Methylotrophic Bacterium Acidomonas methanolica type strain MB58.</title>
        <authorList>
            <person name="Higashiura N."/>
            <person name="Hadano H."/>
            <person name="Hirakawa H."/>
            <person name="Matsutani M."/>
            <person name="Takabe S."/>
            <person name="Matsushita K."/>
            <person name="Azuma Y."/>
        </authorList>
    </citation>
    <scope>NUCLEOTIDE SEQUENCE [LARGE SCALE GENOMIC DNA]</scope>
    <source>
        <strain evidence="3">MB58</strain>
    </source>
</reference>
<dbReference type="SMART" id="SM00966">
    <property type="entry name" value="SpoVT_AbrB"/>
    <property type="match status" value="1"/>
</dbReference>
<dbReference type="SUPFAM" id="SSF89447">
    <property type="entry name" value="AbrB/MazE/MraZ-like"/>
    <property type="match status" value="1"/>
</dbReference>
<dbReference type="InterPro" id="IPR037914">
    <property type="entry name" value="SpoVT-AbrB_sf"/>
</dbReference>